<dbReference type="PIRSF" id="PIRSF005028">
    <property type="entry name" value="KhtT"/>
    <property type="match status" value="1"/>
</dbReference>
<evidence type="ECO:0000313" key="2">
    <source>
        <dbReference type="EMBL" id="SDN09646.1"/>
    </source>
</evidence>
<dbReference type="PANTHER" id="PTHR30445">
    <property type="entry name" value="K(+)_H(+) ANTIPORTER SUBUNIT KHTT"/>
    <property type="match status" value="1"/>
</dbReference>
<dbReference type="AlphaFoldDB" id="A0A1G9YML5"/>
<organism evidence="2 3">
    <name type="scientific">Halogranum gelatinilyticum</name>
    <dbReference type="NCBI Taxonomy" id="660521"/>
    <lineage>
        <taxon>Archaea</taxon>
        <taxon>Methanobacteriati</taxon>
        <taxon>Methanobacteriota</taxon>
        <taxon>Stenosarchaea group</taxon>
        <taxon>Halobacteria</taxon>
        <taxon>Halobacteriales</taxon>
        <taxon>Haloferacaceae</taxon>
    </lineage>
</organism>
<dbReference type="InterPro" id="IPR006037">
    <property type="entry name" value="RCK_C"/>
</dbReference>
<dbReference type="GO" id="GO:0006813">
    <property type="term" value="P:potassium ion transport"/>
    <property type="evidence" value="ECO:0007669"/>
    <property type="project" value="InterPro"/>
</dbReference>
<dbReference type="STRING" id="660521.SAMN04487949_3353"/>
<protein>
    <submittedName>
        <fullName evidence="2">TrkA domain protein</fullName>
    </submittedName>
</protein>
<dbReference type="PROSITE" id="PS51202">
    <property type="entry name" value="RCK_C"/>
    <property type="match status" value="1"/>
</dbReference>
<dbReference type="Pfam" id="PF25991">
    <property type="entry name" value="KhtT_N"/>
    <property type="match status" value="1"/>
</dbReference>
<dbReference type="InterPro" id="IPR050144">
    <property type="entry name" value="AAE_transporter"/>
</dbReference>
<evidence type="ECO:0000259" key="1">
    <source>
        <dbReference type="PROSITE" id="PS51202"/>
    </source>
</evidence>
<dbReference type="GO" id="GO:0008324">
    <property type="term" value="F:monoatomic cation transmembrane transporter activity"/>
    <property type="evidence" value="ECO:0007669"/>
    <property type="project" value="InterPro"/>
</dbReference>
<feature type="domain" description="RCK C-terminal" evidence="1">
    <location>
        <begin position="74"/>
        <end position="158"/>
    </location>
</feature>
<dbReference type="InterPro" id="IPR058776">
    <property type="entry name" value="KhtT-like_N"/>
</dbReference>
<proteinExistence type="predicted"/>
<evidence type="ECO:0000313" key="3">
    <source>
        <dbReference type="Proteomes" id="UP000199451"/>
    </source>
</evidence>
<keyword evidence="3" id="KW-1185">Reference proteome</keyword>
<dbReference type="Proteomes" id="UP000199451">
    <property type="component" value="Unassembled WGS sequence"/>
</dbReference>
<accession>A0A1G9YML5</accession>
<reference evidence="3" key="1">
    <citation type="submission" date="2016-10" db="EMBL/GenBank/DDBJ databases">
        <authorList>
            <person name="Varghese N."/>
            <person name="Submissions S."/>
        </authorList>
    </citation>
    <scope>NUCLEOTIDE SEQUENCE [LARGE SCALE GENOMIC DNA]</scope>
    <source>
        <strain evidence="3">CGMCC 1.10119</strain>
    </source>
</reference>
<dbReference type="EMBL" id="FNHL01000005">
    <property type="protein sequence ID" value="SDN09646.1"/>
    <property type="molecule type" value="Genomic_DNA"/>
</dbReference>
<name>A0A1G9YML5_9EURY</name>
<dbReference type="InterPro" id="IPR026278">
    <property type="entry name" value="KhtT"/>
</dbReference>
<dbReference type="InterPro" id="IPR036721">
    <property type="entry name" value="RCK_C_sf"/>
</dbReference>
<dbReference type="OrthoDB" id="338309at2157"/>
<dbReference type="Pfam" id="PF02080">
    <property type="entry name" value="TrkA_C"/>
    <property type="match status" value="1"/>
</dbReference>
<dbReference type="PANTHER" id="PTHR30445:SF8">
    <property type="entry name" value="K(+)_H(+) ANTIPORTER SUBUNIT KHTT"/>
    <property type="match status" value="1"/>
</dbReference>
<dbReference type="SUPFAM" id="SSF116726">
    <property type="entry name" value="TrkA C-terminal domain-like"/>
    <property type="match status" value="1"/>
</dbReference>
<dbReference type="Gene3D" id="3.30.70.1450">
    <property type="entry name" value="Regulator of K+ conductance, C-terminal domain"/>
    <property type="match status" value="1"/>
</dbReference>
<sequence length="158" mass="17551">MKVFETQLPGVGQRYTLTFPSGGQFVVVLHNDGRRRTYWRDDAATDGEELFEVTESQARKIAEIFDGTYFNPVEEGLDDAFEDARIKWIEIGNTSPIANQRIRETSLRSRTGVSILAIQRGDRTLSNPNADTEVLPGDILVVVGTDEAYEALDAVLTG</sequence>
<dbReference type="RefSeq" id="WP_089699312.1">
    <property type="nucleotide sequence ID" value="NZ_FNHL01000005.1"/>
</dbReference>
<gene>
    <name evidence="2" type="ORF">SAMN04487949_3353</name>
</gene>